<dbReference type="Gene3D" id="3.40.50.300">
    <property type="entry name" value="P-loop containing nucleotide triphosphate hydrolases"/>
    <property type="match status" value="1"/>
</dbReference>
<proteinExistence type="inferred from homology"/>
<dbReference type="InterPro" id="IPR003593">
    <property type="entry name" value="AAA+_ATPase"/>
</dbReference>
<keyword evidence="4 6" id="KW-0067">ATP-binding</keyword>
<dbReference type="PANTHER" id="PTHR43776:SF8">
    <property type="entry name" value="ABC TRANSPORTER, ATP-BINDING PROTEIN"/>
    <property type="match status" value="1"/>
</dbReference>
<dbReference type="PROSITE" id="PS00211">
    <property type="entry name" value="ABC_TRANSPORTER_1"/>
    <property type="match status" value="1"/>
</dbReference>
<dbReference type="Pfam" id="PF00005">
    <property type="entry name" value="ABC_tran"/>
    <property type="match status" value="1"/>
</dbReference>
<dbReference type="RefSeq" id="WP_249865127.1">
    <property type="nucleotide sequence ID" value="NZ_CP027059.1"/>
</dbReference>
<dbReference type="InterPro" id="IPR027417">
    <property type="entry name" value="P-loop_NTPase"/>
</dbReference>
<dbReference type="GO" id="GO:0005524">
    <property type="term" value="F:ATP binding"/>
    <property type="evidence" value="ECO:0007669"/>
    <property type="project" value="UniProtKB-KW"/>
</dbReference>
<keyword evidence="7" id="KW-1185">Reference proteome</keyword>
<name>A0ABY4RP20_9BACL</name>
<dbReference type="Proteomes" id="UP001057134">
    <property type="component" value="Chromosome"/>
</dbReference>
<dbReference type="PANTHER" id="PTHR43776">
    <property type="entry name" value="TRANSPORT ATP-BINDING PROTEIN"/>
    <property type="match status" value="1"/>
</dbReference>
<dbReference type="CDD" id="cd03257">
    <property type="entry name" value="ABC_NikE_OppD_transporters"/>
    <property type="match status" value="1"/>
</dbReference>
<dbReference type="EMBL" id="CP027059">
    <property type="protein sequence ID" value="UQZ83062.1"/>
    <property type="molecule type" value="Genomic_DNA"/>
</dbReference>
<evidence type="ECO:0000259" key="5">
    <source>
        <dbReference type="PROSITE" id="PS50893"/>
    </source>
</evidence>
<dbReference type="InterPro" id="IPR017871">
    <property type="entry name" value="ABC_transporter-like_CS"/>
</dbReference>
<dbReference type="SMART" id="SM00382">
    <property type="entry name" value="AAA"/>
    <property type="match status" value="1"/>
</dbReference>
<keyword evidence="2" id="KW-0813">Transport</keyword>
<keyword evidence="3" id="KW-0547">Nucleotide-binding</keyword>
<evidence type="ECO:0000313" key="6">
    <source>
        <dbReference type="EMBL" id="UQZ83062.1"/>
    </source>
</evidence>
<evidence type="ECO:0000256" key="3">
    <source>
        <dbReference type="ARBA" id="ARBA00022741"/>
    </source>
</evidence>
<evidence type="ECO:0000313" key="7">
    <source>
        <dbReference type="Proteomes" id="UP001057134"/>
    </source>
</evidence>
<protein>
    <submittedName>
        <fullName evidence="6">D,D-dipeptide transport ATP-binding protein DdpF</fullName>
    </submittedName>
</protein>
<reference evidence="6" key="1">
    <citation type="submission" date="2018-02" db="EMBL/GenBank/DDBJ databases">
        <authorList>
            <person name="Kim S.-K."/>
            <person name="Jung H.-I."/>
            <person name="Lee S.-W."/>
        </authorList>
    </citation>
    <scope>NUCLEOTIDE SEQUENCE</scope>
    <source>
        <strain evidence="6">SK3146</strain>
    </source>
</reference>
<evidence type="ECO:0000256" key="4">
    <source>
        <dbReference type="ARBA" id="ARBA00022840"/>
    </source>
</evidence>
<dbReference type="InterPro" id="IPR003439">
    <property type="entry name" value="ABC_transporter-like_ATP-bd"/>
</dbReference>
<sequence>MKSLLQVNDLGKTFTSRSMFKKKQFQAVRNVQFSLERGEVLAIVGESGSGKSTIARMLTNLIPATDGDIYYNGEALRQNRDLRRRLPTFVQMIFQDPFAALNPHHTIGYIIGRPMQVQRQVKGDTRPRVLELLRKVGLAPAEDFIDKYPYQLSGGQKQRVVIAKVLGLNPKVIIADEPTSMLDVSIGVDIMNLLLDLKDKEDLSLILITHNLGSARYMADRIMVMYAGQVMEYGPAEELIQRPQHPYTKLLLYSSPDPWRSAEEEPVTDVQREPFSGAGCSFYHRCPSAKDVCRATQVAAVETESGRSVLCHLYAQGGGEGR</sequence>
<accession>A0ABY4RP20</accession>
<comment type="similarity">
    <text evidence="1">Belongs to the ABC transporter superfamily.</text>
</comment>
<evidence type="ECO:0000256" key="2">
    <source>
        <dbReference type="ARBA" id="ARBA00022448"/>
    </source>
</evidence>
<dbReference type="InterPro" id="IPR050319">
    <property type="entry name" value="ABC_transp_ATP-bind"/>
</dbReference>
<dbReference type="InterPro" id="IPR013563">
    <property type="entry name" value="Oligopep_ABC_C"/>
</dbReference>
<dbReference type="SUPFAM" id="SSF52540">
    <property type="entry name" value="P-loop containing nucleoside triphosphate hydrolases"/>
    <property type="match status" value="1"/>
</dbReference>
<feature type="domain" description="ABC transporter" evidence="5">
    <location>
        <begin position="5"/>
        <end position="252"/>
    </location>
</feature>
<reference evidence="6" key="2">
    <citation type="journal article" date="2021" name="J Anim Sci Technol">
        <title>Complete genome sequence of Paenibacillus konkukensis sp. nov. SK3146 as a potential probiotic strain.</title>
        <authorList>
            <person name="Jung H.I."/>
            <person name="Park S."/>
            <person name="Niu K.M."/>
            <person name="Lee S.W."/>
            <person name="Kothari D."/>
            <person name="Yi K.J."/>
            <person name="Kim S.K."/>
        </authorList>
    </citation>
    <scope>NUCLEOTIDE SEQUENCE</scope>
    <source>
        <strain evidence="6">SK3146</strain>
    </source>
</reference>
<dbReference type="Pfam" id="PF08352">
    <property type="entry name" value="oligo_HPY"/>
    <property type="match status" value="1"/>
</dbReference>
<dbReference type="PROSITE" id="PS50893">
    <property type="entry name" value="ABC_TRANSPORTER_2"/>
    <property type="match status" value="1"/>
</dbReference>
<dbReference type="NCBIfam" id="TIGR01727">
    <property type="entry name" value="oligo_HPY"/>
    <property type="match status" value="1"/>
</dbReference>
<evidence type="ECO:0000256" key="1">
    <source>
        <dbReference type="ARBA" id="ARBA00005417"/>
    </source>
</evidence>
<organism evidence="6 7">
    <name type="scientific">Paenibacillus konkukensis</name>
    <dbReference type="NCBI Taxonomy" id="2020716"/>
    <lineage>
        <taxon>Bacteria</taxon>
        <taxon>Bacillati</taxon>
        <taxon>Bacillota</taxon>
        <taxon>Bacilli</taxon>
        <taxon>Bacillales</taxon>
        <taxon>Paenibacillaceae</taxon>
        <taxon>Paenibacillus</taxon>
    </lineage>
</organism>
<gene>
    <name evidence="6" type="primary">ddpF</name>
    <name evidence="6" type="ORF">SK3146_02223</name>
</gene>